<organism evidence="1 2">
    <name type="scientific">Nocardioides szechwanensis</name>
    <dbReference type="NCBI Taxonomy" id="1005944"/>
    <lineage>
        <taxon>Bacteria</taxon>
        <taxon>Bacillati</taxon>
        <taxon>Actinomycetota</taxon>
        <taxon>Actinomycetes</taxon>
        <taxon>Propionibacteriales</taxon>
        <taxon>Nocardioidaceae</taxon>
        <taxon>Nocardioides</taxon>
    </lineage>
</organism>
<evidence type="ECO:0000313" key="1">
    <source>
        <dbReference type="EMBL" id="SDM69599.1"/>
    </source>
</evidence>
<reference evidence="2" key="1">
    <citation type="submission" date="2016-10" db="EMBL/GenBank/DDBJ databases">
        <authorList>
            <person name="Varghese N."/>
            <person name="Submissions S."/>
        </authorList>
    </citation>
    <scope>NUCLEOTIDE SEQUENCE [LARGE SCALE GENOMIC DNA]</scope>
    <source>
        <strain evidence="2">CGMCC 1.11147</strain>
    </source>
</reference>
<dbReference type="EMBL" id="FNIC01000001">
    <property type="protein sequence ID" value="SDM69599.1"/>
    <property type="molecule type" value="Genomic_DNA"/>
</dbReference>
<dbReference type="OrthoDB" id="9997684at2"/>
<dbReference type="AlphaFoldDB" id="A0A1G9VBQ6"/>
<evidence type="ECO:0000313" key="2">
    <source>
        <dbReference type="Proteomes" id="UP000199004"/>
    </source>
</evidence>
<dbReference type="Proteomes" id="UP000199004">
    <property type="component" value="Unassembled WGS sequence"/>
</dbReference>
<dbReference type="RefSeq" id="WP_091021933.1">
    <property type="nucleotide sequence ID" value="NZ_BKAE01000004.1"/>
</dbReference>
<accession>A0A1G9VBQ6</accession>
<protein>
    <submittedName>
        <fullName evidence="1">Uncharacterized protein</fullName>
    </submittedName>
</protein>
<keyword evidence="2" id="KW-1185">Reference proteome</keyword>
<name>A0A1G9VBQ6_9ACTN</name>
<gene>
    <name evidence="1" type="ORF">SAMN05192576_0717</name>
</gene>
<proteinExistence type="predicted"/>
<sequence length="84" mass="8655">MRQRVVRALDVTEAEVDVRGVVGLVEQEIGCVNAVFDVRLGVAADRVSARDGSGLVVVPAADLPGFLADGPGYLPLVGALGSRP</sequence>